<gene>
    <name evidence="1" type="ORF">F4820DRAFT_161123</name>
</gene>
<evidence type="ECO:0000313" key="2">
    <source>
        <dbReference type="Proteomes" id="UP001497700"/>
    </source>
</evidence>
<reference evidence="1 2" key="1">
    <citation type="journal article" date="2022" name="New Phytol.">
        <title>Ecological generalism drives hyperdiversity of secondary metabolite gene clusters in xylarialean endophytes.</title>
        <authorList>
            <person name="Franco M.E.E."/>
            <person name="Wisecaver J.H."/>
            <person name="Arnold A.E."/>
            <person name="Ju Y.M."/>
            <person name="Slot J.C."/>
            <person name="Ahrendt S."/>
            <person name="Moore L.P."/>
            <person name="Eastman K.E."/>
            <person name="Scott K."/>
            <person name="Konkel Z."/>
            <person name="Mondo S.J."/>
            <person name="Kuo A."/>
            <person name="Hayes R.D."/>
            <person name="Haridas S."/>
            <person name="Andreopoulos B."/>
            <person name="Riley R."/>
            <person name="LaButti K."/>
            <person name="Pangilinan J."/>
            <person name="Lipzen A."/>
            <person name="Amirebrahimi M."/>
            <person name="Yan J."/>
            <person name="Adam C."/>
            <person name="Keymanesh K."/>
            <person name="Ng V."/>
            <person name="Louie K."/>
            <person name="Northen T."/>
            <person name="Drula E."/>
            <person name="Henrissat B."/>
            <person name="Hsieh H.M."/>
            <person name="Youens-Clark K."/>
            <person name="Lutzoni F."/>
            <person name="Miadlikowska J."/>
            <person name="Eastwood D.C."/>
            <person name="Hamelin R.C."/>
            <person name="Grigoriev I.V."/>
            <person name="U'Ren J.M."/>
        </authorList>
    </citation>
    <scope>NUCLEOTIDE SEQUENCE [LARGE SCALE GENOMIC DNA]</scope>
    <source>
        <strain evidence="1 2">CBS 119005</strain>
    </source>
</reference>
<proteinExistence type="predicted"/>
<name>A0ACB9Z949_9PEZI</name>
<keyword evidence="2" id="KW-1185">Reference proteome</keyword>
<sequence length="627" mass="68194">MLTMTRLPSDSFLPSGAALDPSQRSISFGSLNDNPSTSVISPLSLPHALHNLNFLDESTITNLPSPNYSHSPSVSAAPRPRQQFISPRQSLPLPSIREQRSVSLSPTRHRTRSGVTSPPWERTSNSSVTSPNSKDRLEQENQNMERISLLSLLRRREEQTRKLFENWQVERTYLEASRNRAEALFEEERRIMNDERVMWLSERIQLKSDADRFKKHAEDFQQQVEALVRERDHMAGCFKRVQRRPRDVGGTFDGTVDGTVGSIRGGGTDSPGTNSGSSSKLWSSSDGLSPGSRVPNVPHGQTMPESQPFIPLDPRMQGLSPGTRSPTAQQEKIPSIDIQEVIPSLEGIRVKAGAVQKPTFTDGPPSPPAESKRSKLSVAAGQPESTRARTIPAVTQEALQAPEAHRLIMHAGHTPNHSMSLSRLHTVESTQDSTEVTNTTSSSPTRSTSSSAHTSGAATPMLPVAESDLNQAPEQPPQGQTVGLGVAPGADKVSKFPNEPLGRFVHYALPLYGGVDDQEDQDPVLKGPLFLRNLPAADEPFIQQLSEKLTLVKDRNLTPTVLKNDILNRPAEPVAEPAAKPVVDPARGGSDGAQDAGEGEAEGEEEEIPLKLKKTSNFGAPLGQLGK</sequence>
<dbReference type="Proteomes" id="UP001497700">
    <property type="component" value="Unassembled WGS sequence"/>
</dbReference>
<evidence type="ECO:0000313" key="1">
    <source>
        <dbReference type="EMBL" id="KAI4868081.1"/>
    </source>
</evidence>
<dbReference type="EMBL" id="MU393441">
    <property type="protein sequence ID" value="KAI4868081.1"/>
    <property type="molecule type" value="Genomic_DNA"/>
</dbReference>
<protein>
    <submittedName>
        <fullName evidence="1">Uncharacterized protein</fullName>
    </submittedName>
</protein>
<organism evidence="1 2">
    <name type="scientific">Hypoxylon rubiginosum</name>
    <dbReference type="NCBI Taxonomy" id="110542"/>
    <lineage>
        <taxon>Eukaryota</taxon>
        <taxon>Fungi</taxon>
        <taxon>Dikarya</taxon>
        <taxon>Ascomycota</taxon>
        <taxon>Pezizomycotina</taxon>
        <taxon>Sordariomycetes</taxon>
        <taxon>Xylariomycetidae</taxon>
        <taxon>Xylariales</taxon>
        <taxon>Hypoxylaceae</taxon>
        <taxon>Hypoxylon</taxon>
    </lineage>
</organism>
<comment type="caution">
    <text evidence="1">The sequence shown here is derived from an EMBL/GenBank/DDBJ whole genome shotgun (WGS) entry which is preliminary data.</text>
</comment>
<accession>A0ACB9Z949</accession>